<evidence type="ECO:0000313" key="3">
    <source>
        <dbReference type="EMBL" id="MCT2585661.1"/>
    </source>
</evidence>
<evidence type="ECO:0000256" key="2">
    <source>
        <dbReference type="SAM" id="Phobius"/>
    </source>
</evidence>
<feature type="region of interest" description="Disordered" evidence="1">
    <location>
        <begin position="1"/>
        <end position="50"/>
    </location>
</feature>
<reference evidence="3 4" key="1">
    <citation type="submission" date="2021-02" db="EMBL/GenBank/DDBJ databases">
        <title>Actinophytocola xerophila sp. nov., isolated from soil of cotton cropping field.</title>
        <authorList>
            <person name="Huang R."/>
            <person name="Chen X."/>
            <person name="Ge X."/>
            <person name="Liu W."/>
        </authorList>
    </citation>
    <scope>NUCLEOTIDE SEQUENCE [LARGE SCALE GENOMIC DNA]</scope>
    <source>
        <strain evidence="3 4">S1-96</strain>
    </source>
</reference>
<sequence length="192" mass="21125">MTKPGNSDPDEAPEPPVEKTPEKPAAKRPAARPAKKPIMPTAREAAAETTGNPPPGVVRWGFYLVVIGVVIGVLGAIYLLVNRDVLVENQLELDGELTRVEAEQIVTNALWTLIIINVIFGAFQALFGWKAREGQRRARMFVTIATVMVVLFHYLLVPTLFGQLAALVTAIGVALYHLPAARTYYPPRQQFR</sequence>
<protein>
    <recommendedName>
        <fullName evidence="5">Integral membrane protein</fullName>
    </recommendedName>
</protein>
<keyword evidence="2" id="KW-0472">Membrane</keyword>
<feature type="transmembrane region" description="Helical" evidence="2">
    <location>
        <begin position="109"/>
        <end position="128"/>
    </location>
</feature>
<evidence type="ECO:0000256" key="1">
    <source>
        <dbReference type="SAM" id="MobiDB-lite"/>
    </source>
</evidence>
<dbReference type="RefSeq" id="WP_260193334.1">
    <property type="nucleotide sequence ID" value="NZ_JAFFZE010000016.1"/>
</dbReference>
<evidence type="ECO:0008006" key="5">
    <source>
        <dbReference type="Google" id="ProtNLM"/>
    </source>
</evidence>
<feature type="compositionally biased region" description="Basic and acidic residues" evidence="1">
    <location>
        <begin position="16"/>
        <end position="25"/>
    </location>
</feature>
<accession>A0ABT2JD09</accession>
<evidence type="ECO:0000313" key="4">
    <source>
        <dbReference type="Proteomes" id="UP001156441"/>
    </source>
</evidence>
<proteinExistence type="predicted"/>
<name>A0ABT2JD09_9PSEU</name>
<dbReference type="Proteomes" id="UP001156441">
    <property type="component" value="Unassembled WGS sequence"/>
</dbReference>
<comment type="caution">
    <text evidence="3">The sequence shown here is derived from an EMBL/GenBank/DDBJ whole genome shotgun (WGS) entry which is preliminary data.</text>
</comment>
<gene>
    <name evidence="3" type="ORF">JT362_21310</name>
</gene>
<organism evidence="3 4">
    <name type="scientific">Actinophytocola gossypii</name>
    <dbReference type="NCBI Taxonomy" id="2812003"/>
    <lineage>
        <taxon>Bacteria</taxon>
        <taxon>Bacillati</taxon>
        <taxon>Actinomycetota</taxon>
        <taxon>Actinomycetes</taxon>
        <taxon>Pseudonocardiales</taxon>
        <taxon>Pseudonocardiaceae</taxon>
    </lineage>
</organism>
<feature type="transmembrane region" description="Helical" evidence="2">
    <location>
        <begin position="163"/>
        <end position="185"/>
    </location>
</feature>
<keyword evidence="2" id="KW-1133">Transmembrane helix</keyword>
<keyword evidence="2" id="KW-0812">Transmembrane</keyword>
<keyword evidence="4" id="KW-1185">Reference proteome</keyword>
<dbReference type="EMBL" id="JAFFZE010000016">
    <property type="protein sequence ID" value="MCT2585661.1"/>
    <property type="molecule type" value="Genomic_DNA"/>
</dbReference>
<feature type="transmembrane region" description="Helical" evidence="2">
    <location>
        <begin position="140"/>
        <end position="157"/>
    </location>
</feature>
<feature type="transmembrane region" description="Helical" evidence="2">
    <location>
        <begin position="60"/>
        <end position="81"/>
    </location>
</feature>